<proteinExistence type="predicted"/>
<dbReference type="EMBL" id="CP001804">
    <property type="protein sequence ID" value="ACY19140.1"/>
    <property type="molecule type" value="Genomic_DNA"/>
</dbReference>
<dbReference type="Proteomes" id="UP000001880">
    <property type="component" value="Chromosome"/>
</dbReference>
<keyword evidence="2" id="KW-1185">Reference proteome</keyword>
<sequence length="231" mass="25647">MSQGVHPELVAFDRLIVASASYEEKRAWIDDARSRLEAGLQPAVARNWVTACVMHQRPMDECRESLAWLLSEVRDPHVRVLSALSLIGLHPALGDEFLPNLIAELEADDTGRPTHLLRQARGALAATHVDPEDLADLLLAFAEGRALRSRLRHLVGSGLLENTRAARAREYLDAVAALRERYADDEEALQTLSLAIERGWWPPIDLDRDDHLASASSYIAGHGPYPSDARR</sequence>
<dbReference type="KEGG" id="hoh:Hoch_6674"/>
<evidence type="ECO:0000313" key="1">
    <source>
        <dbReference type="EMBL" id="ACY19140.1"/>
    </source>
</evidence>
<accession>D0LT04</accession>
<dbReference type="HOGENOM" id="CLU_1208415_0_0_7"/>
<organism evidence="1 2">
    <name type="scientific">Haliangium ochraceum (strain DSM 14365 / JCM 11303 / SMP-2)</name>
    <dbReference type="NCBI Taxonomy" id="502025"/>
    <lineage>
        <taxon>Bacteria</taxon>
        <taxon>Pseudomonadati</taxon>
        <taxon>Myxococcota</taxon>
        <taxon>Polyangia</taxon>
        <taxon>Haliangiales</taxon>
        <taxon>Kofleriaceae</taxon>
        <taxon>Haliangium</taxon>
    </lineage>
</organism>
<dbReference type="RefSeq" id="WP_012831732.1">
    <property type="nucleotide sequence ID" value="NC_013440.1"/>
</dbReference>
<evidence type="ECO:0000313" key="2">
    <source>
        <dbReference type="Proteomes" id="UP000001880"/>
    </source>
</evidence>
<reference evidence="1 2" key="1">
    <citation type="journal article" date="2010" name="Stand. Genomic Sci.">
        <title>Complete genome sequence of Haliangium ochraceum type strain (SMP-2).</title>
        <authorList>
            <consortium name="US DOE Joint Genome Institute (JGI-PGF)"/>
            <person name="Ivanova N."/>
            <person name="Daum C."/>
            <person name="Lang E."/>
            <person name="Abt B."/>
            <person name="Kopitz M."/>
            <person name="Saunders E."/>
            <person name="Lapidus A."/>
            <person name="Lucas S."/>
            <person name="Glavina Del Rio T."/>
            <person name="Nolan M."/>
            <person name="Tice H."/>
            <person name="Copeland A."/>
            <person name="Cheng J.F."/>
            <person name="Chen F."/>
            <person name="Bruce D."/>
            <person name="Goodwin L."/>
            <person name="Pitluck S."/>
            <person name="Mavromatis K."/>
            <person name="Pati A."/>
            <person name="Mikhailova N."/>
            <person name="Chen A."/>
            <person name="Palaniappan K."/>
            <person name="Land M."/>
            <person name="Hauser L."/>
            <person name="Chang Y.J."/>
            <person name="Jeffries C.D."/>
            <person name="Detter J.C."/>
            <person name="Brettin T."/>
            <person name="Rohde M."/>
            <person name="Goker M."/>
            <person name="Bristow J."/>
            <person name="Markowitz V."/>
            <person name="Eisen J.A."/>
            <person name="Hugenholtz P."/>
            <person name="Kyrpides N.C."/>
            <person name="Klenk H.P."/>
        </authorList>
    </citation>
    <scope>NUCLEOTIDE SEQUENCE [LARGE SCALE GENOMIC DNA]</scope>
    <source>
        <strain evidence="2">DSM 14365 / CIP 107738 / JCM 11303 / AJ 13395 / SMP-2</strain>
    </source>
</reference>
<name>D0LT04_HALO1</name>
<protein>
    <submittedName>
        <fullName evidence="1">Uncharacterized protein</fullName>
    </submittedName>
</protein>
<gene>
    <name evidence="1" type="ordered locus">Hoch_6674</name>
</gene>
<dbReference type="AlphaFoldDB" id="D0LT04"/>